<dbReference type="PANTHER" id="PTHR45138:SF9">
    <property type="entry name" value="DIGUANYLATE CYCLASE DGCM-RELATED"/>
    <property type="match status" value="1"/>
</dbReference>
<evidence type="ECO:0000259" key="12">
    <source>
        <dbReference type="PROSITE" id="PS50887"/>
    </source>
</evidence>
<evidence type="ECO:0000256" key="4">
    <source>
        <dbReference type="ARBA" id="ARBA00022553"/>
    </source>
</evidence>
<dbReference type="InterPro" id="IPR035965">
    <property type="entry name" value="PAS-like_dom_sf"/>
</dbReference>
<keyword evidence="9" id="KW-0902">Two-component regulatory system</keyword>
<dbReference type="PANTHER" id="PTHR45138">
    <property type="entry name" value="REGULATORY COMPONENTS OF SENSORY TRANSDUCTION SYSTEM"/>
    <property type="match status" value="1"/>
</dbReference>
<dbReference type="GO" id="GO:0005886">
    <property type="term" value="C:plasma membrane"/>
    <property type="evidence" value="ECO:0007669"/>
    <property type="project" value="UniProtKB-SubCell"/>
</dbReference>
<dbReference type="FunFam" id="3.30.70.270:FF:000001">
    <property type="entry name" value="Diguanylate cyclase domain protein"/>
    <property type="match status" value="1"/>
</dbReference>
<evidence type="ECO:0000256" key="5">
    <source>
        <dbReference type="ARBA" id="ARBA00022679"/>
    </source>
</evidence>
<evidence type="ECO:0000256" key="10">
    <source>
        <dbReference type="ARBA" id="ARBA00034247"/>
    </source>
</evidence>
<evidence type="ECO:0000256" key="2">
    <source>
        <dbReference type="ARBA" id="ARBA00004533"/>
    </source>
</evidence>
<keyword evidence="5" id="KW-0808">Transferase</keyword>
<protein>
    <recommendedName>
        <fullName evidence="3">diguanylate cyclase</fullName>
        <ecNumber evidence="3">2.7.7.65</ecNumber>
    </recommendedName>
</protein>
<dbReference type="CDD" id="cd00130">
    <property type="entry name" value="PAS"/>
    <property type="match status" value="1"/>
</dbReference>
<keyword evidence="8" id="KW-0067">ATP-binding</keyword>
<gene>
    <name evidence="13" type="ORF">G5S32_00880</name>
</gene>
<dbReference type="InterPro" id="IPR000014">
    <property type="entry name" value="PAS"/>
</dbReference>
<dbReference type="Proteomes" id="UP000503003">
    <property type="component" value="Chromosome 1"/>
</dbReference>
<reference evidence="13 14" key="1">
    <citation type="submission" date="2020-02" db="EMBL/GenBank/DDBJ databases">
        <title>A complete genome of a marine bacterium Vibrio sp. ZWAL4003 isolated from the mangrove sediment with the ability to degrade polysaccharides.</title>
        <authorList>
            <person name="Wu J."/>
            <person name="Qu W."/>
            <person name="Zeng R."/>
        </authorList>
    </citation>
    <scope>NUCLEOTIDE SEQUENCE [LARGE SCALE GENOMIC DNA]</scope>
    <source>
        <strain evidence="13 14">ZWAL4003</strain>
    </source>
</reference>
<evidence type="ECO:0000256" key="8">
    <source>
        <dbReference type="ARBA" id="ARBA00022840"/>
    </source>
</evidence>
<dbReference type="Pfam" id="PF13426">
    <property type="entry name" value="PAS_9"/>
    <property type="match status" value="1"/>
</dbReference>
<organism evidence="13 14">
    <name type="scientific">Vibrio ziniensis</name>
    <dbReference type="NCBI Taxonomy" id="2711221"/>
    <lineage>
        <taxon>Bacteria</taxon>
        <taxon>Pseudomonadati</taxon>
        <taxon>Pseudomonadota</taxon>
        <taxon>Gammaproteobacteria</taxon>
        <taxon>Vibrionales</taxon>
        <taxon>Vibrionaceae</taxon>
        <taxon>Vibrio</taxon>
    </lineage>
</organism>
<dbReference type="Gene3D" id="3.30.450.20">
    <property type="entry name" value="PAS domain"/>
    <property type="match status" value="3"/>
</dbReference>
<dbReference type="InterPro" id="IPR043128">
    <property type="entry name" value="Rev_trsase/Diguanyl_cyclase"/>
</dbReference>
<feature type="transmembrane region" description="Helical" evidence="11">
    <location>
        <begin position="320"/>
        <end position="340"/>
    </location>
</feature>
<dbReference type="SUPFAM" id="SSF103190">
    <property type="entry name" value="Sensory domain-like"/>
    <property type="match status" value="2"/>
</dbReference>
<dbReference type="GO" id="GO:0043709">
    <property type="term" value="P:cell adhesion involved in single-species biofilm formation"/>
    <property type="evidence" value="ECO:0007669"/>
    <property type="project" value="TreeGrafter"/>
</dbReference>
<dbReference type="GO" id="GO:0052621">
    <property type="term" value="F:diguanylate cyclase activity"/>
    <property type="evidence" value="ECO:0007669"/>
    <property type="project" value="UniProtKB-EC"/>
</dbReference>
<dbReference type="GO" id="GO:0005524">
    <property type="term" value="F:ATP binding"/>
    <property type="evidence" value="ECO:0007669"/>
    <property type="project" value="UniProtKB-KW"/>
</dbReference>
<name>A0A6G7CEW8_9VIBR</name>
<keyword evidence="11" id="KW-0472">Membrane</keyword>
<keyword evidence="11" id="KW-1133">Transmembrane helix</keyword>
<accession>A0A6G7CEW8</accession>
<feature type="domain" description="GGDEF" evidence="12">
    <location>
        <begin position="501"/>
        <end position="625"/>
    </location>
</feature>
<dbReference type="KEGG" id="vzi:G5S32_00880"/>
<dbReference type="SUPFAM" id="SSF55785">
    <property type="entry name" value="PYP-like sensor domain (PAS domain)"/>
    <property type="match status" value="1"/>
</dbReference>
<evidence type="ECO:0000313" key="13">
    <source>
        <dbReference type="EMBL" id="QIH40613.1"/>
    </source>
</evidence>
<dbReference type="NCBIfam" id="TIGR00254">
    <property type="entry name" value="GGDEF"/>
    <property type="match status" value="1"/>
</dbReference>
<dbReference type="EC" id="2.7.7.65" evidence="3"/>
<dbReference type="RefSeq" id="WP_165310054.1">
    <property type="nucleotide sequence ID" value="NZ_CP049331.1"/>
</dbReference>
<dbReference type="GO" id="GO:0016301">
    <property type="term" value="F:kinase activity"/>
    <property type="evidence" value="ECO:0007669"/>
    <property type="project" value="UniProtKB-KW"/>
</dbReference>
<proteinExistence type="predicted"/>
<evidence type="ECO:0000256" key="11">
    <source>
        <dbReference type="SAM" id="Phobius"/>
    </source>
</evidence>
<evidence type="ECO:0000256" key="6">
    <source>
        <dbReference type="ARBA" id="ARBA00022741"/>
    </source>
</evidence>
<dbReference type="SMART" id="SM00267">
    <property type="entry name" value="GGDEF"/>
    <property type="match status" value="1"/>
</dbReference>
<dbReference type="GO" id="GO:1902201">
    <property type="term" value="P:negative regulation of bacterial-type flagellum-dependent cell motility"/>
    <property type="evidence" value="ECO:0007669"/>
    <property type="project" value="TreeGrafter"/>
</dbReference>
<keyword evidence="4" id="KW-0597">Phosphoprotein</keyword>
<feature type="transmembrane region" description="Helical" evidence="11">
    <location>
        <begin position="12"/>
        <end position="29"/>
    </location>
</feature>
<dbReference type="CDD" id="cd01949">
    <property type="entry name" value="GGDEF"/>
    <property type="match status" value="1"/>
</dbReference>
<evidence type="ECO:0000256" key="3">
    <source>
        <dbReference type="ARBA" id="ARBA00012528"/>
    </source>
</evidence>
<evidence type="ECO:0000256" key="1">
    <source>
        <dbReference type="ARBA" id="ARBA00001946"/>
    </source>
</evidence>
<dbReference type="Gene3D" id="3.30.70.270">
    <property type="match status" value="1"/>
</dbReference>
<dbReference type="EMBL" id="CP049331">
    <property type="protein sequence ID" value="QIH40613.1"/>
    <property type="molecule type" value="Genomic_DNA"/>
</dbReference>
<comment type="catalytic activity">
    <reaction evidence="10">
        <text>2 GTP = 3',3'-c-di-GMP + 2 diphosphate</text>
        <dbReference type="Rhea" id="RHEA:24898"/>
        <dbReference type="ChEBI" id="CHEBI:33019"/>
        <dbReference type="ChEBI" id="CHEBI:37565"/>
        <dbReference type="ChEBI" id="CHEBI:58805"/>
        <dbReference type="EC" id="2.7.7.65"/>
    </reaction>
</comment>
<comment type="subcellular location">
    <subcellularLocation>
        <location evidence="2">Cell inner membrane</location>
    </subcellularLocation>
</comment>
<dbReference type="AlphaFoldDB" id="A0A6G7CEW8"/>
<keyword evidence="7" id="KW-0418">Kinase</keyword>
<dbReference type="InterPro" id="IPR029151">
    <property type="entry name" value="Sensor-like_sf"/>
</dbReference>
<dbReference type="Pfam" id="PF21623">
    <property type="entry name" value="HK_sensor_dom_bact"/>
    <property type="match status" value="1"/>
</dbReference>
<dbReference type="GO" id="GO:0000160">
    <property type="term" value="P:phosphorelay signal transduction system"/>
    <property type="evidence" value="ECO:0007669"/>
    <property type="project" value="UniProtKB-KW"/>
</dbReference>
<evidence type="ECO:0000256" key="7">
    <source>
        <dbReference type="ARBA" id="ARBA00022777"/>
    </source>
</evidence>
<keyword evidence="6" id="KW-0547">Nucleotide-binding</keyword>
<evidence type="ECO:0000313" key="14">
    <source>
        <dbReference type="Proteomes" id="UP000503003"/>
    </source>
</evidence>
<dbReference type="InterPro" id="IPR048760">
    <property type="entry name" value="VP0354-like_sensor_dom"/>
</dbReference>
<keyword evidence="14" id="KW-1185">Reference proteome</keyword>
<sequence length="636" mass="73251">MKGIANTIKIGIVLWLVLSLIPLAYYFHLTNKAHQFYISRLEAQGLQFLAYVDSKARRTDSQIQQTFYELSHSTLLHDFAINRDSQFRHYLESQWYLTAFNSTLFYQLRFIDNRGYEVIRVDYMPNMAHPYIVPNDLLQNKSNRDYFLYAQRLANGELGHYGIDLEIENDKPIMPYKPGYRIIYPIVANSVRQGYFIANLDVLTIIEQITTNTHNINVDFIDKNGYYIISSDRSKLFGDLIQDRSNSNLATDNTELWSAIQQNQSAGNSVQTDDGLYVYQRFSSQLFGSENTLTMLTMYPNSTITELLSDRKTQLKIEAVIIWLGLGIFSVIASMFMDAYRRIKTDQTYAEYAIENSMAVVVTDKNMKILRVNTSFCHLVNSDLSLLLGGNIADFLPSKTKQNLIQRQLSIRGNWQGHFPLHTTDNKEVICQTEIHAITGKLRNIQYYVYSFTDISEHHNTIITLKERTERDPATSLWNKKKFDQNLQYQCRLKQRYTDHPPFCLAVVDIDCFKKINDTFGHTVGDEVILYIANQLRTVLRDTDFIARIGGDEFAVLIQHADIEQAKTLMQRVSTDISNWTLYDVTISVGLAEVTSDANQTFTNADQAMYRSKRKGRNCISIHGKETLSILESNSP</sequence>
<dbReference type="Pfam" id="PF00990">
    <property type="entry name" value="GGDEF"/>
    <property type="match status" value="1"/>
</dbReference>
<evidence type="ECO:0000256" key="9">
    <source>
        <dbReference type="ARBA" id="ARBA00023012"/>
    </source>
</evidence>
<keyword evidence="11" id="KW-0812">Transmembrane</keyword>
<dbReference type="InterPro" id="IPR029787">
    <property type="entry name" value="Nucleotide_cyclase"/>
</dbReference>
<dbReference type="InterPro" id="IPR000160">
    <property type="entry name" value="GGDEF_dom"/>
</dbReference>
<dbReference type="InterPro" id="IPR050469">
    <property type="entry name" value="Diguanylate_Cyclase"/>
</dbReference>
<dbReference type="PROSITE" id="PS50887">
    <property type="entry name" value="GGDEF"/>
    <property type="match status" value="1"/>
</dbReference>
<comment type="cofactor">
    <cofactor evidence="1">
        <name>Mg(2+)</name>
        <dbReference type="ChEBI" id="CHEBI:18420"/>
    </cofactor>
</comment>
<dbReference type="SUPFAM" id="SSF55073">
    <property type="entry name" value="Nucleotide cyclase"/>
    <property type="match status" value="1"/>
</dbReference>